<organism evidence="2 3">
    <name type="scientific">Aspergillus heteromorphus CBS 117.55</name>
    <dbReference type="NCBI Taxonomy" id="1448321"/>
    <lineage>
        <taxon>Eukaryota</taxon>
        <taxon>Fungi</taxon>
        <taxon>Dikarya</taxon>
        <taxon>Ascomycota</taxon>
        <taxon>Pezizomycotina</taxon>
        <taxon>Eurotiomycetes</taxon>
        <taxon>Eurotiomycetidae</taxon>
        <taxon>Eurotiales</taxon>
        <taxon>Aspergillaceae</taxon>
        <taxon>Aspergillus</taxon>
        <taxon>Aspergillus subgen. Circumdati</taxon>
    </lineage>
</organism>
<name>A0A317WHM9_9EURO</name>
<feature type="compositionally biased region" description="Polar residues" evidence="1">
    <location>
        <begin position="103"/>
        <end position="125"/>
    </location>
</feature>
<feature type="non-terminal residue" evidence="2">
    <location>
        <position position="169"/>
    </location>
</feature>
<evidence type="ECO:0000313" key="3">
    <source>
        <dbReference type="Proteomes" id="UP000247233"/>
    </source>
</evidence>
<protein>
    <submittedName>
        <fullName evidence="2">Uncharacterized protein</fullName>
    </submittedName>
</protein>
<feature type="compositionally biased region" description="Polar residues" evidence="1">
    <location>
        <begin position="140"/>
        <end position="152"/>
    </location>
</feature>
<dbReference type="GeneID" id="37067538"/>
<dbReference type="VEuPathDB" id="FungiDB:BO70DRAFT_378944"/>
<keyword evidence="3" id="KW-1185">Reference proteome</keyword>
<comment type="caution">
    <text evidence="2">The sequence shown here is derived from an EMBL/GenBank/DDBJ whole genome shotgun (WGS) entry which is preliminary data.</text>
</comment>
<accession>A0A317WHM9</accession>
<sequence>MHNPHAIPRIPAMALYFRPADHPVIPAIDVSLGWSGCGREHKVKLDPVWASGVPTGHNNGKTLVLVLVLVLVPGAIYLARPIDSGTIPSTCFYAQCRDCFQSQRGSKSSEGTPQIQFVTRDQPNRGQGGKGTNRTPPPQGQNKSAHMSPQRSTVEKNKQHEIRLTYLSA</sequence>
<dbReference type="EMBL" id="MSFL01000009">
    <property type="protein sequence ID" value="PWY84772.1"/>
    <property type="molecule type" value="Genomic_DNA"/>
</dbReference>
<dbReference type="Proteomes" id="UP000247233">
    <property type="component" value="Unassembled WGS sequence"/>
</dbReference>
<feature type="region of interest" description="Disordered" evidence="1">
    <location>
        <begin position="103"/>
        <end position="161"/>
    </location>
</feature>
<reference evidence="2 3" key="1">
    <citation type="submission" date="2016-12" db="EMBL/GenBank/DDBJ databases">
        <title>The genomes of Aspergillus section Nigri reveals drivers in fungal speciation.</title>
        <authorList>
            <consortium name="DOE Joint Genome Institute"/>
            <person name="Vesth T.C."/>
            <person name="Nybo J."/>
            <person name="Theobald S."/>
            <person name="Brandl J."/>
            <person name="Frisvad J.C."/>
            <person name="Nielsen K.F."/>
            <person name="Lyhne E.K."/>
            <person name="Kogle M.E."/>
            <person name="Kuo A."/>
            <person name="Riley R."/>
            <person name="Clum A."/>
            <person name="Nolan M."/>
            <person name="Lipzen A."/>
            <person name="Salamov A."/>
            <person name="Henrissat B."/>
            <person name="Wiebenga A."/>
            <person name="De Vries R.P."/>
            <person name="Grigoriev I.V."/>
            <person name="Mortensen U.H."/>
            <person name="Andersen M.R."/>
            <person name="Baker S.E."/>
        </authorList>
    </citation>
    <scope>NUCLEOTIDE SEQUENCE [LARGE SCALE GENOMIC DNA]</scope>
    <source>
        <strain evidence="2 3">CBS 117.55</strain>
    </source>
</reference>
<proteinExistence type="predicted"/>
<gene>
    <name evidence="2" type="ORF">BO70DRAFT_378944</name>
</gene>
<dbReference type="AlphaFoldDB" id="A0A317WHM9"/>
<dbReference type="RefSeq" id="XP_025400114.1">
    <property type="nucleotide sequence ID" value="XM_025545301.1"/>
</dbReference>
<evidence type="ECO:0000313" key="2">
    <source>
        <dbReference type="EMBL" id="PWY84772.1"/>
    </source>
</evidence>
<evidence type="ECO:0000256" key="1">
    <source>
        <dbReference type="SAM" id="MobiDB-lite"/>
    </source>
</evidence>